<accession>A0A8K0JJK6</accession>
<dbReference type="EMBL" id="JABELV010000291">
    <property type="protein sequence ID" value="KAG7527431.1"/>
    <property type="molecule type" value="Genomic_DNA"/>
</dbReference>
<dbReference type="AlphaFoldDB" id="A0A8K0JJK6"/>
<evidence type="ECO:0000313" key="1">
    <source>
        <dbReference type="EMBL" id="KAG7527431.1"/>
    </source>
</evidence>
<sequence length="323" mass="36937">MTDSSTISQFTRPALLCTPSLPYEVIQLIIECYIDLRAKEVGKLLLRRERIGRQEKEVTLYPILAILITSKWFHSTTIPLIYKDISLNSQRALNGFIIGPSFNSYKHVKHIHVGSISGSFISFRSAEQHSDIALVHLSGVGGYDVLERLNKLFDIKHVVIDDFRSYAKVYPPLGMFRRNQAITLRCDPFRIYNCRGQVPVDERLLGGPLFHPDLFLEIGWPRNNTFDQISTRYRAWMSIGKLVKHFSGHIASSSPFTRIVISPYLGQDGSDHRFCFGRNPPRVEAPPNRPKIDFQSDCSCGNGDSSGFWEELEEFILDCYYEL</sequence>
<proteinExistence type="predicted"/>
<evidence type="ECO:0000313" key="2">
    <source>
        <dbReference type="Proteomes" id="UP000812966"/>
    </source>
</evidence>
<name>A0A8K0JJK6_9TREE</name>
<reference evidence="1" key="1">
    <citation type="submission" date="2020-04" db="EMBL/GenBank/DDBJ databases">
        <title>Analysis of mating type loci in Filobasidium floriforme.</title>
        <authorList>
            <person name="Nowrousian M."/>
        </authorList>
    </citation>
    <scope>NUCLEOTIDE SEQUENCE</scope>
    <source>
        <strain evidence="1">CBS 6242</strain>
    </source>
</reference>
<keyword evidence="2" id="KW-1185">Reference proteome</keyword>
<protein>
    <submittedName>
        <fullName evidence="1">Uncharacterized protein</fullName>
    </submittedName>
</protein>
<organism evidence="1 2">
    <name type="scientific">Filobasidium floriforme</name>
    <dbReference type="NCBI Taxonomy" id="5210"/>
    <lineage>
        <taxon>Eukaryota</taxon>
        <taxon>Fungi</taxon>
        <taxon>Dikarya</taxon>
        <taxon>Basidiomycota</taxon>
        <taxon>Agaricomycotina</taxon>
        <taxon>Tremellomycetes</taxon>
        <taxon>Filobasidiales</taxon>
        <taxon>Filobasidiaceae</taxon>
        <taxon>Filobasidium</taxon>
    </lineage>
</organism>
<dbReference type="Proteomes" id="UP000812966">
    <property type="component" value="Unassembled WGS sequence"/>
</dbReference>
<comment type="caution">
    <text evidence="1">The sequence shown here is derived from an EMBL/GenBank/DDBJ whole genome shotgun (WGS) entry which is preliminary data.</text>
</comment>
<gene>
    <name evidence="1" type="ORF">FFLO_06942</name>
</gene>